<feature type="domain" description="PAC" evidence="9">
    <location>
        <begin position="341"/>
        <end position="395"/>
    </location>
</feature>
<dbReference type="SUPFAM" id="SSF55785">
    <property type="entry name" value="PYP-like sensor domain (PAS domain)"/>
    <property type="match status" value="2"/>
</dbReference>
<dbReference type="SMART" id="SM00387">
    <property type="entry name" value="HATPase_c"/>
    <property type="match status" value="1"/>
</dbReference>
<organism evidence="10 11">
    <name type="scientific">Gallionella capsiferriformans (strain ES-2)</name>
    <name type="common">Gallionella ferruginea capsiferriformans (strain ES-2)</name>
    <dbReference type="NCBI Taxonomy" id="395494"/>
    <lineage>
        <taxon>Bacteria</taxon>
        <taxon>Pseudomonadati</taxon>
        <taxon>Pseudomonadota</taxon>
        <taxon>Betaproteobacteria</taxon>
        <taxon>Nitrosomonadales</taxon>
        <taxon>Gallionellaceae</taxon>
        <taxon>Gallionella</taxon>
    </lineage>
</organism>
<dbReference type="NCBIfam" id="TIGR00229">
    <property type="entry name" value="sensory_box"/>
    <property type="match status" value="1"/>
</dbReference>
<evidence type="ECO:0000313" key="10">
    <source>
        <dbReference type="EMBL" id="ADL55646.1"/>
    </source>
</evidence>
<feature type="transmembrane region" description="Helical" evidence="6">
    <location>
        <begin position="59"/>
        <end position="80"/>
    </location>
</feature>
<dbReference type="InterPro" id="IPR036890">
    <property type="entry name" value="HATPase_C_sf"/>
</dbReference>
<dbReference type="InterPro" id="IPR058544">
    <property type="entry name" value="ETR1_N"/>
</dbReference>
<dbReference type="InterPro" id="IPR036097">
    <property type="entry name" value="HisK_dim/P_sf"/>
</dbReference>
<evidence type="ECO:0000259" key="8">
    <source>
        <dbReference type="PROSITE" id="PS50112"/>
    </source>
</evidence>
<dbReference type="EC" id="2.7.13.3" evidence="2"/>
<dbReference type="InterPro" id="IPR001610">
    <property type="entry name" value="PAC"/>
</dbReference>
<evidence type="ECO:0000256" key="6">
    <source>
        <dbReference type="SAM" id="Phobius"/>
    </source>
</evidence>
<dbReference type="InterPro" id="IPR035965">
    <property type="entry name" value="PAS-like_dom_sf"/>
</dbReference>
<evidence type="ECO:0000256" key="1">
    <source>
        <dbReference type="ARBA" id="ARBA00000085"/>
    </source>
</evidence>
<feature type="domain" description="PAC" evidence="9">
    <location>
        <begin position="220"/>
        <end position="271"/>
    </location>
</feature>
<feature type="transmembrane region" description="Helical" evidence="6">
    <location>
        <begin position="23"/>
        <end position="47"/>
    </location>
</feature>
<keyword evidence="6" id="KW-0812">Transmembrane</keyword>
<dbReference type="PROSITE" id="PS50112">
    <property type="entry name" value="PAS"/>
    <property type="match status" value="1"/>
</dbReference>
<dbReference type="InterPro" id="IPR000014">
    <property type="entry name" value="PAS"/>
</dbReference>
<dbReference type="CDD" id="cd00130">
    <property type="entry name" value="PAS"/>
    <property type="match status" value="1"/>
</dbReference>
<keyword evidence="6" id="KW-1133">Transmembrane helix</keyword>
<evidence type="ECO:0000256" key="5">
    <source>
        <dbReference type="ARBA" id="ARBA00022777"/>
    </source>
</evidence>
<dbReference type="RefSeq" id="WP_013293585.1">
    <property type="nucleotide sequence ID" value="NC_014394.1"/>
</dbReference>
<dbReference type="PANTHER" id="PTHR43304:SF1">
    <property type="entry name" value="PAC DOMAIN-CONTAINING PROTEIN"/>
    <property type="match status" value="1"/>
</dbReference>
<feature type="domain" description="Histidine kinase" evidence="7">
    <location>
        <begin position="413"/>
        <end position="628"/>
    </location>
</feature>
<dbReference type="InterPro" id="IPR005467">
    <property type="entry name" value="His_kinase_dom"/>
</dbReference>
<dbReference type="EMBL" id="CP002159">
    <property type="protein sequence ID" value="ADL55646.1"/>
    <property type="molecule type" value="Genomic_DNA"/>
</dbReference>
<keyword evidence="11" id="KW-1185">Reference proteome</keyword>
<dbReference type="Pfam" id="PF25487">
    <property type="entry name" value="ETR1_N"/>
    <property type="match status" value="1"/>
</dbReference>
<feature type="domain" description="PAS" evidence="8">
    <location>
        <begin position="268"/>
        <end position="310"/>
    </location>
</feature>
<evidence type="ECO:0000256" key="4">
    <source>
        <dbReference type="ARBA" id="ARBA00022679"/>
    </source>
</evidence>
<dbReference type="Pfam" id="PF02518">
    <property type="entry name" value="HATPase_c"/>
    <property type="match status" value="1"/>
</dbReference>
<dbReference type="HOGENOM" id="CLU_433979_0_0_4"/>
<gene>
    <name evidence="10" type="ordered locus">Galf_1630</name>
</gene>
<name>D9SGJ9_GALCS</name>
<keyword evidence="5 10" id="KW-0418">Kinase</keyword>
<keyword evidence="3" id="KW-0597">Phosphoprotein</keyword>
<dbReference type="Proteomes" id="UP000001235">
    <property type="component" value="Chromosome"/>
</dbReference>
<dbReference type="SMART" id="SM00091">
    <property type="entry name" value="PAS"/>
    <property type="match status" value="1"/>
</dbReference>
<dbReference type="SUPFAM" id="SSF47384">
    <property type="entry name" value="Homodimeric domain of signal transducing histidine kinase"/>
    <property type="match status" value="1"/>
</dbReference>
<dbReference type="InterPro" id="IPR003594">
    <property type="entry name" value="HATPase_dom"/>
</dbReference>
<dbReference type="GO" id="GO:0000155">
    <property type="term" value="F:phosphorelay sensor kinase activity"/>
    <property type="evidence" value="ECO:0007669"/>
    <property type="project" value="InterPro"/>
</dbReference>
<dbReference type="OrthoDB" id="9808408at2"/>
<sequence>MIDNLTPAVSIAHGSWISWQPELATVLIIGNLLIALSCFAAPLMVLKFIRDRTDIDFKYLHWLFAGFIVTCGFTHLLHVIELWYPVYYLEVLMDMLTAFVIMLALILLWKLKPLVMTLPSRAQLRAASEALKKLTDDIKDREIQLLNLGNSLPDSFLYQYTLNEGFPVFLFLSSGVERTNGVKVDQVLQDAMVLLAQIAPAQRETYAAAQAVSLQCLNNFSMELQMQRPDGEWRWLQFKSHPRKNNEGLVVWDGIATDITDRHLFEMEINRLAQAIEQNPTGVVITDTNGVLEYMNAACSRISGYQFADFYIEHRTPREIISSELTEAEYGDVQSQLMAGKLWSGVIRNRHKSGRLYWEQINVSPIYNNEGKVASYLYLRSDVTEQINADTDLKLRSAELERANADLTRFSDVSAHHFMEPTRRLISYAQKLRTRVNEMPDTCQDHEVMESLNYIERDAFRLRTLIRDVQLFLAAGMPRGEIQLEDPNELLASHLHKMPPNMKVEMTTLPQVMLDRARLNDLFGVLLDNALKHGQPADPDVLPVICISGEREGALSRFRISDNGCGIPSEYLERVFEIFERLSHGSDGGAGIGLSIARRIVESRHGKIWIENLPAGGAMVVFELPDGVAS</sequence>
<dbReference type="PROSITE" id="PS50109">
    <property type="entry name" value="HIS_KIN"/>
    <property type="match status" value="1"/>
</dbReference>
<dbReference type="Gene3D" id="3.30.565.10">
    <property type="entry name" value="Histidine kinase-like ATPase, C-terminal domain"/>
    <property type="match status" value="1"/>
</dbReference>
<dbReference type="eggNOG" id="COG4251">
    <property type="taxonomic scope" value="Bacteria"/>
</dbReference>
<dbReference type="KEGG" id="gca:Galf_1630"/>
<evidence type="ECO:0000259" key="9">
    <source>
        <dbReference type="PROSITE" id="PS50113"/>
    </source>
</evidence>
<dbReference type="eggNOG" id="COG2202">
    <property type="taxonomic scope" value="Bacteria"/>
</dbReference>
<evidence type="ECO:0000259" key="7">
    <source>
        <dbReference type="PROSITE" id="PS50109"/>
    </source>
</evidence>
<reference evidence="10 11" key="1">
    <citation type="submission" date="2010-08" db="EMBL/GenBank/DDBJ databases">
        <title>Complete sequence of Gallionella capsiferriformans ES-2.</title>
        <authorList>
            <consortium name="US DOE Joint Genome Institute"/>
            <person name="Lucas S."/>
            <person name="Copeland A."/>
            <person name="Lapidus A."/>
            <person name="Cheng J.-F."/>
            <person name="Bruce D."/>
            <person name="Goodwin L."/>
            <person name="Pitluck S."/>
            <person name="Chertkov O."/>
            <person name="Davenport K.W."/>
            <person name="Detter J.C."/>
            <person name="Han C."/>
            <person name="Tapia R."/>
            <person name="Land M."/>
            <person name="Hauser L."/>
            <person name="Chang Y.-J."/>
            <person name="Jeffries C."/>
            <person name="Kyrpides N."/>
            <person name="Ivanova N."/>
            <person name="Mikhailova N."/>
            <person name="Shelobolina E.S."/>
            <person name="Picardal F."/>
            <person name="Roden E."/>
            <person name="Emerson D."/>
            <person name="Woyke T."/>
        </authorList>
    </citation>
    <scope>NUCLEOTIDE SEQUENCE [LARGE SCALE GENOMIC DNA]</scope>
    <source>
        <strain evidence="10 11">ES-2</strain>
    </source>
</reference>
<dbReference type="PRINTS" id="PR00344">
    <property type="entry name" value="BCTRLSENSOR"/>
</dbReference>
<keyword evidence="6" id="KW-0472">Membrane</keyword>
<evidence type="ECO:0000256" key="2">
    <source>
        <dbReference type="ARBA" id="ARBA00012438"/>
    </source>
</evidence>
<protein>
    <recommendedName>
        <fullName evidence="2">histidine kinase</fullName>
        <ecNumber evidence="2">2.7.13.3</ecNumber>
    </recommendedName>
</protein>
<dbReference type="InterPro" id="IPR004358">
    <property type="entry name" value="Sig_transdc_His_kin-like_C"/>
</dbReference>
<dbReference type="PANTHER" id="PTHR43304">
    <property type="entry name" value="PHYTOCHROME-LIKE PROTEIN CPH1"/>
    <property type="match status" value="1"/>
</dbReference>
<feature type="transmembrane region" description="Helical" evidence="6">
    <location>
        <begin position="86"/>
        <end position="109"/>
    </location>
</feature>
<comment type="catalytic activity">
    <reaction evidence="1">
        <text>ATP + protein L-histidine = ADP + protein N-phospho-L-histidine.</text>
        <dbReference type="EC" id="2.7.13.3"/>
    </reaction>
</comment>
<dbReference type="InterPro" id="IPR052162">
    <property type="entry name" value="Sensor_kinase/Photoreceptor"/>
</dbReference>
<keyword evidence="4" id="KW-0808">Transferase</keyword>
<dbReference type="Pfam" id="PF13426">
    <property type="entry name" value="PAS_9"/>
    <property type="match status" value="2"/>
</dbReference>
<dbReference type="SUPFAM" id="SSF55874">
    <property type="entry name" value="ATPase domain of HSP90 chaperone/DNA topoisomerase II/histidine kinase"/>
    <property type="match status" value="1"/>
</dbReference>
<evidence type="ECO:0000256" key="3">
    <source>
        <dbReference type="ARBA" id="ARBA00022553"/>
    </source>
</evidence>
<dbReference type="STRING" id="395494.Galf_1630"/>
<evidence type="ECO:0000313" key="11">
    <source>
        <dbReference type="Proteomes" id="UP000001235"/>
    </source>
</evidence>
<dbReference type="PROSITE" id="PS50113">
    <property type="entry name" value="PAC"/>
    <property type="match status" value="2"/>
</dbReference>
<dbReference type="AlphaFoldDB" id="D9SGJ9"/>
<proteinExistence type="predicted"/>
<dbReference type="Gene3D" id="3.30.450.20">
    <property type="entry name" value="PAS domain"/>
    <property type="match status" value="2"/>
</dbReference>
<accession>D9SGJ9</accession>
<dbReference type="InterPro" id="IPR000700">
    <property type="entry name" value="PAS-assoc_C"/>
</dbReference>
<dbReference type="SMART" id="SM00086">
    <property type="entry name" value="PAC"/>
    <property type="match status" value="2"/>
</dbReference>